<dbReference type="AlphaFoldDB" id="A0A7T7S166"/>
<accession>A0A7T7S166</accession>
<dbReference type="GO" id="GO:0006629">
    <property type="term" value="P:lipid metabolic process"/>
    <property type="evidence" value="ECO:0007669"/>
    <property type="project" value="InterPro"/>
</dbReference>
<dbReference type="InterPro" id="IPR030395">
    <property type="entry name" value="GP_PDE_dom"/>
</dbReference>
<evidence type="ECO:0000313" key="4">
    <source>
        <dbReference type="Proteomes" id="UP000595895"/>
    </source>
</evidence>
<dbReference type="Gene3D" id="3.20.20.190">
    <property type="entry name" value="Phosphatidylinositol (PI) phosphodiesterase"/>
    <property type="match status" value="1"/>
</dbReference>
<feature type="region of interest" description="Disordered" evidence="1">
    <location>
        <begin position="1"/>
        <end position="27"/>
    </location>
</feature>
<dbReference type="EMBL" id="CP066802">
    <property type="protein sequence ID" value="QQM66943.1"/>
    <property type="molecule type" value="Genomic_DNA"/>
</dbReference>
<evidence type="ECO:0000313" key="3">
    <source>
        <dbReference type="EMBL" id="QQM66943.1"/>
    </source>
</evidence>
<protein>
    <submittedName>
        <fullName evidence="3">Glycerophosphodiester phosphodiesterase</fullName>
    </submittedName>
</protein>
<sequence>MLRRGRPQGRERKVPEVVAHRGGGKEAPENTWTAVEHTVGLGLQWLETDLHVTSDGVVVLWHDPSLQRVSDQARPIGQQTWKELSQQDAGDGRPPVRLDDVLYAFPQLHLNMDLKVPEVVQPALQVVRATEALERVRFASFSARRLAVLRRQEPRATTSVGVSDVAGLLLRAESGLPLPRTRWSWTQDRSRVDCVQVPTVHLGVPVVTSRFVSTAHQLGLEVHVWTVDDPAEMERLARMNVDALITDVPSLALARMRQLAAV</sequence>
<keyword evidence="4" id="KW-1185">Reference proteome</keyword>
<feature type="domain" description="GP-PDE" evidence="2">
    <location>
        <begin position="15"/>
        <end position="256"/>
    </location>
</feature>
<evidence type="ECO:0000259" key="2">
    <source>
        <dbReference type="PROSITE" id="PS51704"/>
    </source>
</evidence>
<dbReference type="SUPFAM" id="SSF51695">
    <property type="entry name" value="PLC-like phosphodiesterases"/>
    <property type="match status" value="1"/>
</dbReference>
<dbReference type="PROSITE" id="PS51704">
    <property type="entry name" value="GP_PDE"/>
    <property type="match status" value="1"/>
</dbReference>
<proteinExistence type="predicted"/>
<evidence type="ECO:0000256" key="1">
    <source>
        <dbReference type="SAM" id="MobiDB-lite"/>
    </source>
</evidence>
<dbReference type="CDD" id="cd08561">
    <property type="entry name" value="GDPD_cytoplasmic_ScUgpQ2_like"/>
    <property type="match status" value="1"/>
</dbReference>
<organism evidence="3 4">
    <name type="scientific">Actinomyces weissii</name>
    <dbReference type="NCBI Taxonomy" id="675090"/>
    <lineage>
        <taxon>Bacteria</taxon>
        <taxon>Bacillati</taxon>
        <taxon>Actinomycetota</taxon>
        <taxon>Actinomycetes</taxon>
        <taxon>Actinomycetales</taxon>
        <taxon>Actinomycetaceae</taxon>
        <taxon>Actinomyces</taxon>
    </lineage>
</organism>
<name>A0A7T7S166_9ACTO</name>
<dbReference type="Pfam" id="PF03009">
    <property type="entry name" value="GDPD"/>
    <property type="match status" value="1"/>
</dbReference>
<dbReference type="InterPro" id="IPR017946">
    <property type="entry name" value="PLC-like_Pdiesterase_TIM-brl"/>
</dbReference>
<dbReference type="KEGG" id="awe:JG540_07765"/>
<feature type="compositionally biased region" description="Basic and acidic residues" evidence="1">
    <location>
        <begin position="8"/>
        <end position="27"/>
    </location>
</feature>
<dbReference type="PANTHER" id="PTHR46211:SF14">
    <property type="entry name" value="GLYCEROPHOSPHODIESTER PHOSPHODIESTERASE"/>
    <property type="match status" value="1"/>
</dbReference>
<dbReference type="PANTHER" id="PTHR46211">
    <property type="entry name" value="GLYCEROPHOSPHORYL DIESTER PHOSPHODIESTERASE"/>
    <property type="match status" value="1"/>
</dbReference>
<gene>
    <name evidence="3" type="ORF">JG540_07765</name>
</gene>
<dbReference type="GO" id="GO:0008081">
    <property type="term" value="F:phosphoric diester hydrolase activity"/>
    <property type="evidence" value="ECO:0007669"/>
    <property type="project" value="InterPro"/>
</dbReference>
<dbReference type="RefSeq" id="WP_200275122.1">
    <property type="nucleotide sequence ID" value="NZ_CP066802.1"/>
</dbReference>
<dbReference type="Proteomes" id="UP000595895">
    <property type="component" value="Chromosome"/>
</dbReference>
<reference evidence="3 4" key="1">
    <citation type="submission" date="2020-12" db="EMBL/GenBank/DDBJ databases">
        <authorList>
            <person name="Zhou J."/>
        </authorList>
    </citation>
    <scope>NUCLEOTIDE SEQUENCE [LARGE SCALE GENOMIC DNA]</scope>
    <source>
        <strain evidence="3 4">CCUG 61299</strain>
    </source>
</reference>